<evidence type="ECO:0000256" key="2">
    <source>
        <dbReference type="ARBA" id="ARBA00023015"/>
    </source>
</evidence>
<proteinExistence type="predicted"/>
<dbReference type="Gene3D" id="3.40.1810.10">
    <property type="entry name" value="Transcription factor, MADS-box"/>
    <property type="match status" value="1"/>
</dbReference>
<sequence length="196" mass="22484">MEKKTQGRKKIDMEKIKRKDYLQVTFSKRRNGLFKKASELCTLCGAETAIVVYSPAGKAFSFGHPCVESTMDKFLATASLIEIGESSRGVPSFPDYHRNIGINKLNRHINELVNQLEAEKKYGESFTQMEMANKDQFLWNKPIKNLEFHELEQLRVSMEELKIKMVNRTEGLKRASMLSSFIDINQVGRTEDEGVQ</sequence>
<dbReference type="Gene3D" id="6.10.140.920">
    <property type="match status" value="1"/>
</dbReference>
<dbReference type="AlphaFoldDB" id="A0A200R170"/>
<dbReference type="InParanoid" id="A0A200R170"/>
<protein>
    <submittedName>
        <fullName evidence="7">Transcription factor</fullName>
    </submittedName>
</protein>
<evidence type="ECO:0000256" key="4">
    <source>
        <dbReference type="ARBA" id="ARBA00023163"/>
    </source>
</evidence>
<dbReference type="PANTHER" id="PTHR11945:SF629">
    <property type="entry name" value="OS02G0164450 PROTEIN"/>
    <property type="match status" value="1"/>
</dbReference>
<name>A0A200R170_MACCD</name>
<comment type="subcellular location">
    <subcellularLocation>
        <location evidence="1">Nucleus</location>
    </subcellularLocation>
</comment>
<dbReference type="GO" id="GO:0005634">
    <property type="term" value="C:nucleus"/>
    <property type="evidence" value="ECO:0007669"/>
    <property type="project" value="UniProtKB-SubCell"/>
</dbReference>
<accession>A0A200R170</accession>
<evidence type="ECO:0000256" key="3">
    <source>
        <dbReference type="ARBA" id="ARBA00023125"/>
    </source>
</evidence>
<evidence type="ECO:0000313" key="7">
    <source>
        <dbReference type="EMBL" id="OVA16469.1"/>
    </source>
</evidence>
<dbReference type="Pfam" id="PF00319">
    <property type="entry name" value="SRF-TF"/>
    <property type="match status" value="1"/>
</dbReference>
<evidence type="ECO:0000313" key="8">
    <source>
        <dbReference type="Proteomes" id="UP000195402"/>
    </source>
</evidence>
<keyword evidence="5" id="KW-0539">Nucleus</keyword>
<keyword evidence="3" id="KW-0238">DNA-binding</keyword>
<dbReference type="GO" id="GO:0000978">
    <property type="term" value="F:RNA polymerase II cis-regulatory region sequence-specific DNA binding"/>
    <property type="evidence" value="ECO:0007669"/>
    <property type="project" value="TreeGrafter"/>
</dbReference>
<dbReference type="OMA" id="TWEYSEL"/>
<dbReference type="OrthoDB" id="1896642at2759"/>
<keyword evidence="8" id="KW-1185">Reference proteome</keyword>
<evidence type="ECO:0000256" key="5">
    <source>
        <dbReference type="ARBA" id="ARBA00023242"/>
    </source>
</evidence>
<dbReference type="InterPro" id="IPR002100">
    <property type="entry name" value="TF_MADSbox"/>
</dbReference>
<dbReference type="InterPro" id="IPR036879">
    <property type="entry name" value="TF_MADSbox_sf"/>
</dbReference>
<keyword evidence="4" id="KW-0804">Transcription</keyword>
<evidence type="ECO:0000256" key="1">
    <source>
        <dbReference type="ARBA" id="ARBA00004123"/>
    </source>
</evidence>
<dbReference type="FunFam" id="3.40.1810.10:FF:000006">
    <property type="entry name" value="Agamous-like MADS-box protein AGL62"/>
    <property type="match status" value="1"/>
</dbReference>
<comment type="caution">
    <text evidence="7">The sequence shown here is derived from an EMBL/GenBank/DDBJ whole genome shotgun (WGS) entry which is preliminary data.</text>
</comment>
<dbReference type="SUPFAM" id="SSF55455">
    <property type="entry name" value="SRF-like"/>
    <property type="match status" value="1"/>
</dbReference>
<feature type="domain" description="MADS-box" evidence="6">
    <location>
        <begin position="6"/>
        <end position="66"/>
    </location>
</feature>
<evidence type="ECO:0000259" key="6">
    <source>
        <dbReference type="PROSITE" id="PS50066"/>
    </source>
</evidence>
<gene>
    <name evidence="7" type="ORF">BVC80_393g1</name>
</gene>
<dbReference type="GO" id="GO:0046983">
    <property type="term" value="F:protein dimerization activity"/>
    <property type="evidence" value="ECO:0007669"/>
    <property type="project" value="InterPro"/>
</dbReference>
<dbReference type="SMART" id="SM00432">
    <property type="entry name" value="MADS"/>
    <property type="match status" value="1"/>
</dbReference>
<organism evidence="7 8">
    <name type="scientific">Macleaya cordata</name>
    <name type="common">Five-seeded plume-poppy</name>
    <name type="synonym">Bocconia cordata</name>
    <dbReference type="NCBI Taxonomy" id="56857"/>
    <lineage>
        <taxon>Eukaryota</taxon>
        <taxon>Viridiplantae</taxon>
        <taxon>Streptophyta</taxon>
        <taxon>Embryophyta</taxon>
        <taxon>Tracheophyta</taxon>
        <taxon>Spermatophyta</taxon>
        <taxon>Magnoliopsida</taxon>
        <taxon>Ranunculales</taxon>
        <taxon>Papaveraceae</taxon>
        <taxon>Papaveroideae</taxon>
        <taxon>Macleaya</taxon>
    </lineage>
</organism>
<dbReference type="PANTHER" id="PTHR11945">
    <property type="entry name" value="MADS BOX PROTEIN"/>
    <property type="match status" value="1"/>
</dbReference>
<reference evidence="7 8" key="1">
    <citation type="journal article" date="2017" name="Mol. Plant">
        <title>The Genome of Medicinal Plant Macleaya cordata Provides New Insights into Benzylisoquinoline Alkaloids Metabolism.</title>
        <authorList>
            <person name="Liu X."/>
            <person name="Liu Y."/>
            <person name="Huang P."/>
            <person name="Ma Y."/>
            <person name="Qing Z."/>
            <person name="Tang Q."/>
            <person name="Cao H."/>
            <person name="Cheng P."/>
            <person name="Zheng Y."/>
            <person name="Yuan Z."/>
            <person name="Zhou Y."/>
            <person name="Liu J."/>
            <person name="Tang Z."/>
            <person name="Zhuo Y."/>
            <person name="Zhang Y."/>
            <person name="Yu L."/>
            <person name="Huang J."/>
            <person name="Yang P."/>
            <person name="Peng Q."/>
            <person name="Zhang J."/>
            <person name="Jiang W."/>
            <person name="Zhang Z."/>
            <person name="Lin K."/>
            <person name="Ro D.K."/>
            <person name="Chen X."/>
            <person name="Xiong X."/>
            <person name="Shang Y."/>
            <person name="Huang S."/>
            <person name="Zeng J."/>
        </authorList>
    </citation>
    <scope>NUCLEOTIDE SEQUENCE [LARGE SCALE GENOMIC DNA]</scope>
    <source>
        <strain evidence="8">cv. BLH2017</strain>
        <tissue evidence="7">Root</tissue>
    </source>
</reference>
<dbReference type="EMBL" id="MVGT01000500">
    <property type="protein sequence ID" value="OVA16469.1"/>
    <property type="molecule type" value="Genomic_DNA"/>
</dbReference>
<dbReference type="GO" id="GO:0000981">
    <property type="term" value="F:DNA-binding transcription factor activity, RNA polymerase II-specific"/>
    <property type="evidence" value="ECO:0007669"/>
    <property type="project" value="TreeGrafter"/>
</dbReference>
<dbReference type="PRINTS" id="PR00404">
    <property type="entry name" value="MADSDOMAIN"/>
</dbReference>
<dbReference type="Proteomes" id="UP000195402">
    <property type="component" value="Unassembled WGS sequence"/>
</dbReference>
<dbReference type="PROSITE" id="PS50066">
    <property type="entry name" value="MADS_BOX_2"/>
    <property type="match status" value="1"/>
</dbReference>
<keyword evidence="2" id="KW-0805">Transcription regulation</keyword>